<comment type="caution">
    <text evidence="3">The sequence shown here is derived from an EMBL/GenBank/DDBJ whole genome shotgun (WGS) entry which is preliminary data.</text>
</comment>
<evidence type="ECO:0000256" key="1">
    <source>
        <dbReference type="PROSITE-ProRule" id="PRU00325"/>
    </source>
</evidence>
<proteinExistence type="predicted"/>
<keyword evidence="1" id="KW-0479">Metal-binding</keyword>
<evidence type="ECO:0000313" key="3">
    <source>
        <dbReference type="EMBL" id="MYD89862.1"/>
    </source>
</evidence>
<reference evidence="3" key="1">
    <citation type="submission" date="2019-09" db="EMBL/GenBank/DDBJ databases">
        <title>Characterisation of the sponge microbiome using genome-centric metagenomics.</title>
        <authorList>
            <person name="Engelberts J.P."/>
            <person name="Robbins S.J."/>
            <person name="De Goeij J.M."/>
            <person name="Aranda M."/>
            <person name="Bell S.C."/>
            <person name="Webster N.S."/>
        </authorList>
    </citation>
    <scope>NUCLEOTIDE SEQUENCE</scope>
    <source>
        <strain evidence="3">SB0662_bin_9</strain>
    </source>
</reference>
<dbReference type="GO" id="GO:0008270">
    <property type="term" value="F:zinc ion binding"/>
    <property type="evidence" value="ECO:0007669"/>
    <property type="project" value="UniProtKB-KW"/>
</dbReference>
<dbReference type="EMBL" id="VXPY01000037">
    <property type="protein sequence ID" value="MYD89862.1"/>
    <property type="molecule type" value="Genomic_DNA"/>
</dbReference>
<sequence length="84" mass="9763">MYSAESRIIKARQYFEERDERIRVELLRCTFEGEHSSHVIEYENHVWKCDCEEFLRTFVCAHVMAIEKTLGAGVSPAVKPEAVS</sequence>
<dbReference type="InterPro" id="IPR007527">
    <property type="entry name" value="Znf_SWIM"/>
</dbReference>
<keyword evidence="1" id="KW-0863">Zinc-finger</keyword>
<feature type="domain" description="SWIM-type" evidence="2">
    <location>
        <begin position="38"/>
        <end position="71"/>
    </location>
</feature>
<keyword evidence="1" id="KW-0862">Zinc</keyword>
<dbReference type="PROSITE" id="PS50966">
    <property type="entry name" value="ZF_SWIM"/>
    <property type="match status" value="1"/>
</dbReference>
<protein>
    <recommendedName>
        <fullName evidence="2">SWIM-type domain-containing protein</fullName>
    </recommendedName>
</protein>
<organism evidence="3">
    <name type="scientific">Caldilineaceae bacterium SB0662_bin_9</name>
    <dbReference type="NCBI Taxonomy" id="2605258"/>
    <lineage>
        <taxon>Bacteria</taxon>
        <taxon>Bacillati</taxon>
        <taxon>Chloroflexota</taxon>
        <taxon>Caldilineae</taxon>
        <taxon>Caldilineales</taxon>
        <taxon>Caldilineaceae</taxon>
    </lineage>
</organism>
<dbReference type="AlphaFoldDB" id="A0A6B1DT58"/>
<accession>A0A6B1DT58</accession>
<evidence type="ECO:0000259" key="2">
    <source>
        <dbReference type="PROSITE" id="PS50966"/>
    </source>
</evidence>
<name>A0A6B1DT58_9CHLR</name>
<gene>
    <name evidence="3" type="ORF">F4Y08_05910</name>
</gene>